<keyword evidence="1" id="KW-0812">Transmembrane</keyword>
<feature type="transmembrane region" description="Helical" evidence="1">
    <location>
        <begin position="570"/>
        <end position="592"/>
    </location>
</feature>
<keyword evidence="1" id="KW-1133">Transmembrane helix</keyword>
<dbReference type="AlphaFoldDB" id="A0A6A7AKQ7"/>
<gene>
    <name evidence="2" type="ORF">CC86DRAFT_365141</name>
</gene>
<accession>A0A6A7AKQ7</accession>
<dbReference type="OrthoDB" id="5342924at2759"/>
<dbReference type="Proteomes" id="UP000799424">
    <property type="component" value="Unassembled WGS sequence"/>
</dbReference>
<evidence type="ECO:0000313" key="2">
    <source>
        <dbReference type="EMBL" id="KAF2833185.1"/>
    </source>
</evidence>
<evidence type="ECO:0000313" key="3">
    <source>
        <dbReference type="Proteomes" id="UP000799424"/>
    </source>
</evidence>
<keyword evidence="1" id="KW-0472">Membrane</keyword>
<evidence type="ECO:0000256" key="1">
    <source>
        <dbReference type="SAM" id="Phobius"/>
    </source>
</evidence>
<dbReference type="EMBL" id="MU006216">
    <property type="protein sequence ID" value="KAF2833185.1"/>
    <property type="molecule type" value="Genomic_DNA"/>
</dbReference>
<keyword evidence="3" id="KW-1185">Reference proteome</keyword>
<feature type="transmembrane region" description="Helical" evidence="1">
    <location>
        <begin position="67"/>
        <end position="92"/>
    </location>
</feature>
<organism evidence="2 3">
    <name type="scientific">Ophiobolus disseminans</name>
    <dbReference type="NCBI Taxonomy" id="1469910"/>
    <lineage>
        <taxon>Eukaryota</taxon>
        <taxon>Fungi</taxon>
        <taxon>Dikarya</taxon>
        <taxon>Ascomycota</taxon>
        <taxon>Pezizomycotina</taxon>
        <taxon>Dothideomycetes</taxon>
        <taxon>Pleosporomycetidae</taxon>
        <taxon>Pleosporales</taxon>
        <taxon>Pleosporineae</taxon>
        <taxon>Phaeosphaeriaceae</taxon>
        <taxon>Ophiobolus</taxon>
    </lineage>
</organism>
<protein>
    <submittedName>
        <fullName evidence="2">Uncharacterized protein</fullName>
    </submittedName>
</protein>
<proteinExistence type="predicted"/>
<sequence>MVLHYTHKLMLTPQGLSFGLLEAAYQSGLSSNPWTIGNWEALKHLKSRLRSKDTKTEAKNNGGQRTWLLVVLLVVFAFLALFVGPASALTLIPQLGWWHRDDLIGPVKRDIGGRYQAPRFSVYVPTNLFPTEVDENHLPGSFCDDAAKDINGTCPSARIAEIQRSFTIPLPGINIPKVWNSTIALSEDENLPRRMLYLQSSGTGYTSNTFSYHKAAVTVPNYVLASFASLIRLPAFDNVGEYSYGGPFTLEIFANNAAPMAPLVGVYCNDSGSDVFLRDYNYDSDIPSELEDMRRTATFDLRSVWDEEDLKRSINGTQMVWTDLTNTTDTPVLLGLMRHNRNVSVCSVQASWTPTSNWVLSTSNSDLATNFTFDNPLESNLYSTYGYPYFRNAHRIHIHEKWANTLNAINGSVKVLDAVLQNGITTIKEASERKMSNATLVSADMNRYFAATISQIFAKSVANGLSRIGAQYAADRFNKRFSMNELTICNTKTRWCSAGPWIASGYMPLAVTANSSRYDVSNLFSIGWTSKTDTTPLMRSFPMPLDADEKWTRIHIPVRRYGYAYAFEGVTMYLSVALLLFHTAMVVIHVMYRVFIDRKSFQFGGSLGALLQLAMGDKAPSGGNMWTQRVAAVSSGGVVDPNKLRLEVIEVGDETVDKLQQIESEEVMKLVGAEQFDERGQGFASTRRHAMC</sequence>
<name>A0A6A7AKQ7_9PLEO</name>
<reference evidence="2" key="1">
    <citation type="journal article" date="2020" name="Stud. Mycol.">
        <title>101 Dothideomycetes genomes: a test case for predicting lifestyles and emergence of pathogens.</title>
        <authorList>
            <person name="Haridas S."/>
            <person name="Albert R."/>
            <person name="Binder M."/>
            <person name="Bloem J."/>
            <person name="Labutti K."/>
            <person name="Salamov A."/>
            <person name="Andreopoulos B."/>
            <person name="Baker S."/>
            <person name="Barry K."/>
            <person name="Bills G."/>
            <person name="Bluhm B."/>
            <person name="Cannon C."/>
            <person name="Castanera R."/>
            <person name="Culley D."/>
            <person name="Daum C."/>
            <person name="Ezra D."/>
            <person name="Gonzalez J."/>
            <person name="Henrissat B."/>
            <person name="Kuo A."/>
            <person name="Liang C."/>
            <person name="Lipzen A."/>
            <person name="Lutzoni F."/>
            <person name="Magnuson J."/>
            <person name="Mondo S."/>
            <person name="Nolan M."/>
            <person name="Ohm R."/>
            <person name="Pangilinan J."/>
            <person name="Park H.-J."/>
            <person name="Ramirez L."/>
            <person name="Alfaro M."/>
            <person name="Sun H."/>
            <person name="Tritt A."/>
            <person name="Yoshinaga Y."/>
            <person name="Zwiers L.-H."/>
            <person name="Turgeon B."/>
            <person name="Goodwin S."/>
            <person name="Spatafora J."/>
            <person name="Crous P."/>
            <person name="Grigoriev I."/>
        </authorList>
    </citation>
    <scope>NUCLEOTIDE SEQUENCE</scope>
    <source>
        <strain evidence="2">CBS 113818</strain>
    </source>
</reference>